<evidence type="ECO:0000256" key="5">
    <source>
        <dbReference type="HAMAP-Rule" id="MF_00445"/>
    </source>
</evidence>
<keyword evidence="9" id="KW-1185">Reference proteome</keyword>
<keyword evidence="5" id="KW-0874">Quinone</keyword>
<evidence type="ECO:0000256" key="4">
    <source>
        <dbReference type="ARBA" id="ARBA00023136"/>
    </source>
</evidence>
<feature type="transmembrane region" description="Helical" evidence="5">
    <location>
        <begin position="205"/>
        <end position="230"/>
    </location>
</feature>
<feature type="transmembrane region" description="Helical" evidence="5">
    <location>
        <begin position="286"/>
        <end position="307"/>
    </location>
</feature>
<dbReference type="Proteomes" id="UP000673975">
    <property type="component" value="Unassembled WGS sequence"/>
</dbReference>
<proteinExistence type="inferred from homology"/>
<dbReference type="PRINTS" id="PR01434">
    <property type="entry name" value="NADHDHGNASE5"/>
</dbReference>
<keyword evidence="3 5" id="KW-1133">Transmembrane helix</keyword>
<organism evidence="8 9">
    <name type="scientific">Natronogracilivirga saccharolytica</name>
    <dbReference type="NCBI Taxonomy" id="2812953"/>
    <lineage>
        <taxon>Bacteria</taxon>
        <taxon>Pseudomonadati</taxon>
        <taxon>Balneolota</taxon>
        <taxon>Balneolia</taxon>
        <taxon>Balneolales</taxon>
        <taxon>Cyclonatronaceae</taxon>
        <taxon>Natronogracilivirga</taxon>
    </lineage>
</organism>
<dbReference type="AlphaFoldDB" id="A0A8J7RQR8"/>
<feature type="transmembrane region" description="Helical" evidence="5">
    <location>
        <begin position="106"/>
        <end position="124"/>
    </location>
</feature>
<keyword evidence="4 5" id="KW-0472">Membrane</keyword>
<dbReference type="GO" id="GO:0008137">
    <property type="term" value="F:NADH dehydrogenase (ubiquinone) activity"/>
    <property type="evidence" value="ECO:0007669"/>
    <property type="project" value="InterPro"/>
</dbReference>
<dbReference type="PANTHER" id="PTHR22773">
    <property type="entry name" value="NADH DEHYDROGENASE"/>
    <property type="match status" value="1"/>
</dbReference>
<feature type="transmembrane region" description="Helical" evidence="5">
    <location>
        <begin position="242"/>
        <end position="266"/>
    </location>
</feature>
<sequence>MAEHIIESIFRFLPEIALTITLIAAIVADLILKERNRNVAWVVLAGLVVTGALVLGQAGWNVSIFSDTVAVDPFAVFFKAVLLIAGLFIVLFSVKSRELDHNSTRIGEYYMLITGVIFGMFLMVGATNLLLMYLAFELTSISSYVLAGFTKTLRKSAEASMKYIIFGSVSSGFLIYGISLLIGVTGAVDIYGIREALMDGVEQTAALYLAVIMIILGFSYKITAVPFHFWAPDVYQGAPVTITTFLATASKVAGFAMMIRFFRVAFVDSGTLTTPGFEGIAAVMPWNVVIAVMAALTMLIANLMALWQENIKRLLAYSSIGHAGFILMGLALLSDEGISAMMIYLAIYLFMNMGAFFVVMLVADKIDTEQISDYEGLGQRAPFLSVAMTIFMVALAGFPPTAGFIAKVYIFGATISAGWIWLVAVAGLATIISLFYYIRVVRNMFLVDPSDETSGPLTFDRSSVAILILLLIPVLFLGVYFTPIVTWAKNAVTMFGV</sequence>
<evidence type="ECO:0000259" key="7">
    <source>
        <dbReference type="Pfam" id="PF00361"/>
    </source>
</evidence>
<feature type="transmembrane region" description="Helical" evidence="5">
    <location>
        <begin position="12"/>
        <end position="32"/>
    </location>
</feature>
<dbReference type="GO" id="GO:0042773">
    <property type="term" value="P:ATP synthesis coupled electron transport"/>
    <property type="evidence" value="ECO:0007669"/>
    <property type="project" value="InterPro"/>
</dbReference>
<feature type="transmembrane region" description="Helical" evidence="5">
    <location>
        <begin position="39"/>
        <end position="62"/>
    </location>
</feature>
<feature type="transmembrane region" description="Helical" evidence="5">
    <location>
        <begin position="383"/>
        <end position="406"/>
    </location>
</feature>
<comment type="caution">
    <text evidence="8">The sequence shown here is derived from an EMBL/GenBank/DDBJ whole genome shotgun (WGS) entry which is preliminary data.</text>
</comment>
<dbReference type="Pfam" id="PF00361">
    <property type="entry name" value="Proton_antipo_M"/>
    <property type="match status" value="1"/>
</dbReference>
<feature type="transmembrane region" description="Helical" evidence="5">
    <location>
        <begin position="340"/>
        <end position="363"/>
    </location>
</feature>
<feature type="transmembrane region" description="Helical" evidence="5">
    <location>
        <begin position="74"/>
        <end position="94"/>
    </location>
</feature>
<keyword evidence="5" id="KW-0830">Ubiquinone</keyword>
<feature type="domain" description="NADH:quinone oxidoreductase/Mrp antiporter transmembrane" evidence="7">
    <location>
        <begin position="126"/>
        <end position="432"/>
    </location>
</feature>
<evidence type="ECO:0000256" key="6">
    <source>
        <dbReference type="RuleBase" id="RU000320"/>
    </source>
</evidence>
<dbReference type="GO" id="GO:0005886">
    <property type="term" value="C:plasma membrane"/>
    <property type="evidence" value="ECO:0007669"/>
    <property type="project" value="UniProtKB-SubCell"/>
</dbReference>
<feature type="transmembrane region" description="Helical" evidence="5">
    <location>
        <begin position="161"/>
        <end position="185"/>
    </location>
</feature>
<comment type="similarity">
    <text evidence="5">Belongs to the complex I subunit 2 family.</text>
</comment>
<evidence type="ECO:0000313" key="9">
    <source>
        <dbReference type="Proteomes" id="UP000673975"/>
    </source>
</evidence>
<dbReference type="GO" id="GO:0048038">
    <property type="term" value="F:quinone binding"/>
    <property type="evidence" value="ECO:0007669"/>
    <property type="project" value="UniProtKB-KW"/>
</dbReference>
<gene>
    <name evidence="5" type="primary">nuoN</name>
    <name evidence="8" type="ORF">NATSA_01235</name>
</gene>
<comment type="subcellular location">
    <subcellularLocation>
        <location evidence="5">Cell membrane</location>
        <topology evidence="5">Multi-pass membrane protein</topology>
    </subcellularLocation>
    <subcellularLocation>
        <location evidence="1">Endomembrane system</location>
        <topology evidence="1">Multi-pass membrane protein</topology>
    </subcellularLocation>
    <subcellularLocation>
        <location evidence="6">Membrane</location>
        <topology evidence="6">Multi-pass membrane protein</topology>
    </subcellularLocation>
</comment>
<keyword evidence="5" id="KW-1278">Translocase</keyword>
<comment type="function">
    <text evidence="5">NDH-1 shuttles electrons from NADH, via FMN and iron-sulfur (Fe-S) centers, to quinones in the respiratory chain. The immediate electron acceptor for the enzyme in this species is believed to be ubiquinone. Couples the redox reaction to proton translocation (for every two electrons transferred, four hydrogen ions are translocated across the cytoplasmic membrane), and thus conserves the redox energy in a proton gradient.</text>
</comment>
<dbReference type="EC" id="7.1.1.-" evidence="5"/>
<evidence type="ECO:0000256" key="2">
    <source>
        <dbReference type="ARBA" id="ARBA00022692"/>
    </source>
</evidence>
<dbReference type="RefSeq" id="WP_210509612.1">
    <property type="nucleotide sequence ID" value="NZ_JAFIDN010000001.1"/>
</dbReference>
<keyword evidence="5" id="KW-0520">NAD</keyword>
<feature type="transmembrane region" description="Helical" evidence="5">
    <location>
        <begin position="418"/>
        <end position="438"/>
    </location>
</feature>
<evidence type="ECO:0000256" key="1">
    <source>
        <dbReference type="ARBA" id="ARBA00004127"/>
    </source>
</evidence>
<reference evidence="8" key="1">
    <citation type="submission" date="2021-02" db="EMBL/GenBank/DDBJ databases">
        <title>Natronogracilivirga saccharolytica gen. nov. sp. nov. a new anaerobic, haloalkiliphilic carbohydrate-fermenting bacterium from soda lake and proposing of Cyclonatronumiaceae fam. nov. in the phylum Balneolaeota.</title>
        <authorList>
            <person name="Zhilina T.N."/>
            <person name="Sorokin D.Y."/>
            <person name="Zavarzina D.G."/>
            <person name="Toshchakov S.V."/>
            <person name="Kublanov I.V."/>
        </authorList>
    </citation>
    <scope>NUCLEOTIDE SEQUENCE</scope>
    <source>
        <strain evidence="8">Z-1702</strain>
    </source>
</reference>
<dbReference type="NCBIfam" id="TIGR01770">
    <property type="entry name" value="NDH_I_N"/>
    <property type="match status" value="1"/>
</dbReference>
<dbReference type="GO" id="GO:0012505">
    <property type="term" value="C:endomembrane system"/>
    <property type="evidence" value="ECO:0007669"/>
    <property type="project" value="UniProtKB-SubCell"/>
</dbReference>
<feature type="transmembrane region" description="Helical" evidence="5">
    <location>
        <begin position="314"/>
        <end position="334"/>
    </location>
</feature>
<keyword evidence="5" id="KW-0813">Transport</keyword>
<comment type="catalytic activity">
    <reaction evidence="5">
        <text>a quinone + NADH + 5 H(+)(in) = a quinol + NAD(+) + 4 H(+)(out)</text>
        <dbReference type="Rhea" id="RHEA:57888"/>
        <dbReference type="ChEBI" id="CHEBI:15378"/>
        <dbReference type="ChEBI" id="CHEBI:24646"/>
        <dbReference type="ChEBI" id="CHEBI:57540"/>
        <dbReference type="ChEBI" id="CHEBI:57945"/>
        <dbReference type="ChEBI" id="CHEBI:132124"/>
    </reaction>
</comment>
<feature type="transmembrane region" description="Helical" evidence="5">
    <location>
        <begin position="130"/>
        <end position="149"/>
    </location>
</feature>
<feature type="transmembrane region" description="Helical" evidence="5">
    <location>
        <begin position="464"/>
        <end position="488"/>
    </location>
</feature>
<name>A0A8J7RQR8_9BACT</name>
<dbReference type="HAMAP" id="MF_00445">
    <property type="entry name" value="NDH1_NuoN_1"/>
    <property type="match status" value="1"/>
</dbReference>
<evidence type="ECO:0000313" key="8">
    <source>
        <dbReference type="EMBL" id="MBP3191277.1"/>
    </source>
</evidence>
<evidence type="ECO:0000256" key="3">
    <source>
        <dbReference type="ARBA" id="ARBA00022989"/>
    </source>
</evidence>
<comment type="subunit">
    <text evidence="5">NDH-1 is composed of 14 different subunits. Subunits NuoA, H, J, K, L, M, N constitute the membrane sector of the complex.</text>
</comment>
<keyword evidence="5" id="KW-1003">Cell membrane</keyword>
<dbReference type="EMBL" id="JAFIDN010000001">
    <property type="protein sequence ID" value="MBP3191277.1"/>
    <property type="molecule type" value="Genomic_DNA"/>
</dbReference>
<dbReference type="InterPro" id="IPR001750">
    <property type="entry name" value="ND/Mrp_TM"/>
</dbReference>
<accession>A0A8J7RQR8</accession>
<dbReference type="InterPro" id="IPR010096">
    <property type="entry name" value="NADH-Q_OxRdtase_suN/2"/>
</dbReference>
<protein>
    <recommendedName>
        <fullName evidence="5">NADH-quinone oxidoreductase subunit N</fullName>
        <ecNumber evidence="5">7.1.1.-</ecNumber>
    </recommendedName>
    <alternativeName>
        <fullName evidence="5">NADH dehydrogenase I subunit N</fullName>
    </alternativeName>
    <alternativeName>
        <fullName evidence="5">NDH-1 subunit N</fullName>
    </alternativeName>
</protein>
<dbReference type="GO" id="GO:0050136">
    <property type="term" value="F:NADH dehydrogenase (quinone) (non-electrogenic) activity"/>
    <property type="evidence" value="ECO:0007669"/>
    <property type="project" value="UniProtKB-UniRule"/>
</dbReference>
<keyword evidence="2 5" id="KW-0812">Transmembrane</keyword>